<keyword evidence="3" id="KW-1185">Reference proteome</keyword>
<sequence>MLWNSSPNLSQVEWWCSTRVKFWTLLMINPISPINYINNISLFLLFSGSHPQRGTHFQPPISIPKVTSQRLKLKISNTLVCVRKSNLGGAGQSSPNSRSRKHWSKRLHATF</sequence>
<feature type="region of interest" description="Disordered" evidence="1">
    <location>
        <begin position="85"/>
        <end position="111"/>
    </location>
</feature>
<protein>
    <submittedName>
        <fullName evidence="2">Uncharacterized protein</fullName>
    </submittedName>
</protein>
<accession>A0AAQ3NDC6</accession>
<proteinExistence type="predicted"/>
<evidence type="ECO:0000313" key="2">
    <source>
        <dbReference type="EMBL" id="WVZ06921.1"/>
    </source>
</evidence>
<name>A0AAQ3NDC6_VIGMU</name>
<dbReference type="EMBL" id="CP144695">
    <property type="protein sequence ID" value="WVZ06921.1"/>
    <property type="molecule type" value="Genomic_DNA"/>
</dbReference>
<evidence type="ECO:0000256" key="1">
    <source>
        <dbReference type="SAM" id="MobiDB-lite"/>
    </source>
</evidence>
<dbReference type="Proteomes" id="UP001374535">
    <property type="component" value="Chromosome 6"/>
</dbReference>
<organism evidence="2 3">
    <name type="scientific">Vigna mungo</name>
    <name type="common">Black gram</name>
    <name type="synonym">Phaseolus mungo</name>
    <dbReference type="NCBI Taxonomy" id="3915"/>
    <lineage>
        <taxon>Eukaryota</taxon>
        <taxon>Viridiplantae</taxon>
        <taxon>Streptophyta</taxon>
        <taxon>Embryophyta</taxon>
        <taxon>Tracheophyta</taxon>
        <taxon>Spermatophyta</taxon>
        <taxon>Magnoliopsida</taxon>
        <taxon>eudicotyledons</taxon>
        <taxon>Gunneridae</taxon>
        <taxon>Pentapetalae</taxon>
        <taxon>rosids</taxon>
        <taxon>fabids</taxon>
        <taxon>Fabales</taxon>
        <taxon>Fabaceae</taxon>
        <taxon>Papilionoideae</taxon>
        <taxon>50 kb inversion clade</taxon>
        <taxon>NPAAA clade</taxon>
        <taxon>indigoferoid/millettioid clade</taxon>
        <taxon>Phaseoleae</taxon>
        <taxon>Vigna</taxon>
    </lineage>
</organism>
<reference evidence="2 3" key="1">
    <citation type="journal article" date="2023" name="Life. Sci Alliance">
        <title>Evolutionary insights into 3D genome organization and epigenetic landscape of Vigna mungo.</title>
        <authorList>
            <person name="Junaid A."/>
            <person name="Singh B."/>
            <person name="Bhatia S."/>
        </authorList>
    </citation>
    <scope>NUCLEOTIDE SEQUENCE [LARGE SCALE GENOMIC DNA]</scope>
    <source>
        <strain evidence="2">Urdbean</strain>
    </source>
</reference>
<feature type="compositionally biased region" description="Basic residues" evidence="1">
    <location>
        <begin position="98"/>
        <end position="111"/>
    </location>
</feature>
<evidence type="ECO:0000313" key="3">
    <source>
        <dbReference type="Proteomes" id="UP001374535"/>
    </source>
</evidence>
<dbReference type="AlphaFoldDB" id="A0AAQ3NDC6"/>
<gene>
    <name evidence="2" type="ORF">V8G54_020267</name>
</gene>